<evidence type="ECO:0000256" key="1">
    <source>
        <dbReference type="SAM" id="MobiDB-lite"/>
    </source>
</evidence>
<evidence type="ECO:0000313" key="2">
    <source>
        <dbReference type="EMBL" id="EGF91605.1"/>
    </source>
</evidence>
<proteinExistence type="predicted"/>
<protein>
    <submittedName>
        <fullName evidence="2">Uncharacterized protein</fullName>
    </submittedName>
</protein>
<dbReference type="EMBL" id="GL883078">
    <property type="protein sequence ID" value="EGF91605.1"/>
    <property type="molecule type" value="Genomic_DNA"/>
</dbReference>
<dbReference type="Proteomes" id="UP000006512">
    <property type="component" value="Unassembled WGS sequence"/>
</dbReference>
<dbReference type="AlphaFoldDB" id="F4QN14"/>
<evidence type="ECO:0000313" key="3">
    <source>
        <dbReference type="Proteomes" id="UP000006512"/>
    </source>
</evidence>
<feature type="region of interest" description="Disordered" evidence="1">
    <location>
        <begin position="465"/>
        <end position="495"/>
    </location>
</feature>
<accession>F4QN14</accession>
<sequence>MAHQRLYPRLNRRLHARAAQTHFILADRVGDRVVVARQHPLADQHREPALFLEQFRRQHGRLAGGGEQIQARLQAVGNAHVLAVAPEGRVVALGHMVVRDQEILDVDILRQHLVIIAPGDGRRDAALGEVGQKLGQPDLDQVDRGRFQRLQETRRQAQGDDVLVPHLAAVPCDEAQDLGILQRLAIQTPQQLADRLILADILVAEDIAVACAVLQRNAPLPSCFLRSRACERRCRCVTAVGQPCPFGRYGSGAIARQPGAPVLVTRLQGLFYQQAAEPRTVDKQVAGDEAAVLQRHRGEMTALRILVDLDDLAFLAHHPARLGIPPQEASVERRVEMEGVVELDRIAIRQPPHQALARRLGFQVETGIVVAAPQGQQALPEVGEGHAVGIDADGAERVEIGMSHPAPVDELDTQLETGIGLADELILVEAEQVIVHPDHRDGGFTDPDRADLFRFDQGDGVVLRTQDAREAGGRHPAGRTATDNDDVSDLSVHQA</sequence>
<dbReference type="HOGENOM" id="CLU_550589_0_0_5"/>
<organism evidence="2 3">
    <name type="scientific">Asticcacaulis biprosthecium C19</name>
    <dbReference type="NCBI Taxonomy" id="715226"/>
    <lineage>
        <taxon>Bacteria</taxon>
        <taxon>Pseudomonadati</taxon>
        <taxon>Pseudomonadota</taxon>
        <taxon>Alphaproteobacteria</taxon>
        <taxon>Caulobacterales</taxon>
        <taxon>Caulobacteraceae</taxon>
        <taxon>Asticcacaulis</taxon>
    </lineage>
</organism>
<keyword evidence="3" id="KW-1185">Reference proteome</keyword>
<reference evidence="3" key="1">
    <citation type="submission" date="2011-03" db="EMBL/GenBank/DDBJ databases">
        <title>Draft genome sequence of Brevundimonas diminuta.</title>
        <authorList>
            <person name="Brown P.J.B."/>
            <person name="Buechlein A."/>
            <person name="Hemmerich C."/>
            <person name="Brun Y.V."/>
        </authorList>
    </citation>
    <scope>NUCLEOTIDE SEQUENCE [LARGE SCALE GENOMIC DNA]</scope>
    <source>
        <strain evidence="3">C19</strain>
    </source>
</reference>
<name>F4QN14_9CAUL</name>
<gene>
    <name evidence="2" type="ORF">ABI_30220</name>
</gene>